<keyword evidence="3" id="KW-1185">Reference proteome</keyword>
<feature type="signal peptide" evidence="1">
    <location>
        <begin position="1"/>
        <end position="25"/>
    </location>
</feature>
<dbReference type="EMBL" id="ML986736">
    <property type="protein sequence ID" value="KAF2258826.1"/>
    <property type="molecule type" value="Genomic_DNA"/>
</dbReference>
<organism evidence="2 3">
    <name type="scientific">Lojkania enalia</name>
    <dbReference type="NCBI Taxonomy" id="147567"/>
    <lineage>
        <taxon>Eukaryota</taxon>
        <taxon>Fungi</taxon>
        <taxon>Dikarya</taxon>
        <taxon>Ascomycota</taxon>
        <taxon>Pezizomycotina</taxon>
        <taxon>Dothideomycetes</taxon>
        <taxon>Pleosporomycetidae</taxon>
        <taxon>Pleosporales</taxon>
        <taxon>Pleosporales incertae sedis</taxon>
        <taxon>Lojkania</taxon>
    </lineage>
</organism>
<sequence>MFKLGPTLVLISSLALASVRRTSRCERPNAQYLSFYSPRLSLSSWLILNDAKQLYLAITSGFRELGTSLFPIFLRTSGLLFNSHFIMSTHVTYTLQNLSGAGIEAKLTKNGGGRGTTEYYHIAPGKEYKWQRDFSSQTFTIKMNGSEILEDSQLAPGVYQLQRDGNKYKLV</sequence>
<comment type="caution">
    <text evidence="2">The sequence shown here is derived from an EMBL/GenBank/DDBJ whole genome shotgun (WGS) entry which is preliminary data.</text>
</comment>
<evidence type="ECO:0000313" key="2">
    <source>
        <dbReference type="EMBL" id="KAF2258826.1"/>
    </source>
</evidence>
<evidence type="ECO:0000313" key="3">
    <source>
        <dbReference type="Proteomes" id="UP000800093"/>
    </source>
</evidence>
<dbReference type="Proteomes" id="UP000800093">
    <property type="component" value="Unassembled WGS sequence"/>
</dbReference>
<accession>A0A9P4JYH3</accession>
<dbReference type="AlphaFoldDB" id="A0A9P4JYH3"/>
<evidence type="ECO:0000256" key="1">
    <source>
        <dbReference type="SAM" id="SignalP"/>
    </source>
</evidence>
<name>A0A9P4JYH3_9PLEO</name>
<keyword evidence="1" id="KW-0732">Signal</keyword>
<feature type="chain" id="PRO_5040486220" evidence="1">
    <location>
        <begin position="26"/>
        <end position="171"/>
    </location>
</feature>
<protein>
    <submittedName>
        <fullName evidence="2">Uncharacterized protein</fullName>
    </submittedName>
</protein>
<gene>
    <name evidence="2" type="ORF">CC78DRAFT_586662</name>
</gene>
<reference evidence="3" key="1">
    <citation type="journal article" date="2020" name="Stud. Mycol.">
        <title>101 Dothideomycetes genomes: A test case for predicting lifestyles and emergence of pathogens.</title>
        <authorList>
            <person name="Haridas S."/>
            <person name="Albert R."/>
            <person name="Binder M."/>
            <person name="Bloem J."/>
            <person name="LaButti K."/>
            <person name="Salamov A."/>
            <person name="Andreopoulos B."/>
            <person name="Baker S."/>
            <person name="Barry K."/>
            <person name="Bills G."/>
            <person name="Bluhm B."/>
            <person name="Cannon C."/>
            <person name="Castanera R."/>
            <person name="Culley D."/>
            <person name="Daum C."/>
            <person name="Ezra D."/>
            <person name="Gonzalez J."/>
            <person name="Henrissat B."/>
            <person name="Kuo A."/>
            <person name="Liang C."/>
            <person name="Lipzen A."/>
            <person name="Lutzoni F."/>
            <person name="Magnuson J."/>
            <person name="Mondo S."/>
            <person name="Nolan M."/>
            <person name="Ohm R."/>
            <person name="Pangilinan J."/>
            <person name="Park H.-J."/>
            <person name="Ramirez L."/>
            <person name="Alfaro M."/>
            <person name="Sun H."/>
            <person name="Tritt A."/>
            <person name="Yoshinaga Y."/>
            <person name="Zwiers L.-H."/>
            <person name="Turgeon B."/>
            <person name="Goodwin S."/>
            <person name="Spatafora J."/>
            <person name="Crous P."/>
            <person name="Grigoriev I."/>
        </authorList>
    </citation>
    <scope>NUCLEOTIDE SEQUENCE [LARGE SCALE GENOMIC DNA]</scope>
    <source>
        <strain evidence="3">CBS 304.66</strain>
    </source>
</reference>
<proteinExistence type="predicted"/>